<evidence type="ECO:0000313" key="1">
    <source>
        <dbReference type="EMBL" id="RAU20290.1"/>
    </source>
</evidence>
<dbReference type="RefSeq" id="WP_112147206.1">
    <property type="nucleotide sequence ID" value="NZ_PGTO01000027.1"/>
</dbReference>
<keyword evidence="2" id="KW-1185">Reference proteome</keyword>
<evidence type="ECO:0000313" key="2">
    <source>
        <dbReference type="Proteomes" id="UP000251075"/>
    </source>
</evidence>
<proteinExistence type="predicted"/>
<name>A0A364NTE7_9PROT</name>
<reference evidence="1 2" key="1">
    <citation type="submission" date="2017-11" db="EMBL/GenBank/DDBJ databases">
        <title>Draft genome sequence of magnetotactic bacterium Magnetospirillum kuznetsovii LBB-42.</title>
        <authorList>
            <person name="Grouzdev D.S."/>
            <person name="Rysina M.S."/>
            <person name="Baslerov R.V."/>
            <person name="Koziaeva V."/>
        </authorList>
    </citation>
    <scope>NUCLEOTIDE SEQUENCE [LARGE SCALE GENOMIC DNA]</scope>
    <source>
        <strain evidence="1 2">LBB-42</strain>
    </source>
</reference>
<dbReference type="OrthoDB" id="7358807at2"/>
<organism evidence="1 2">
    <name type="scientific">Paramagnetospirillum kuznetsovii</name>
    <dbReference type="NCBI Taxonomy" id="2053833"/>
    <lineage>
        <taxon>Bacteria</taxon>
        <taxon>Pseudomonadati</taxon>
        <taxon>Pseudomonadota</taxon>
        <taxon>Alphaproteobacteria</taxon>
        <taxon>Rhodospirillales</taxon>
        <taxon>Magnetospirillaceae</taxon>
        <taxon>Paramagnetospirillum</taxon>
    </lineage>
</organism>
<accession>A0A364NTE7</accession>
<dbReference type="Proteomes" id="UP000251075">
    <property type="component" value="Unassembled WGS sequence"/>
</dbReference>
<sequence>MTRVIFAALIILGLLSLGACMPYLVGSDRPRFDASEYVKPLADGDYIFSREIPRPARLVGKGNQTLLTMVNEGGDEMTFVGGFVPLNKTEYFLYQVTDAIEKGALAKKKSAGETSYAPVTITADGVATWFSGPSECDTVCAAFLASHGIERDRANNTTVPDGLTRERLLAFYEELLPVLEAGGEEWVFARMKPVAK</sequence>
<dbReference type="PROSITE" id="PS51257">
    <property type="entry name" value="PROKAR_LIPOPROTEIN"/>
    <property type="match status" value="1"/>
</dbReference>
<evidence type="ECO:0008006" key="3">
    <source>
        <dbReference type="Google" id="ProtNLM"/>
    </source>
</evidence>
<dbReference type="EMBL" id="PGTO01000027">
    <property type="protein sequence ID" value="RAU20290.1"/>
    <property type="molecule type" value="Genomic_DNA"/>
</dbReference>
<dbReference type="AlphaFoldDB" id="A0A364NTE7"/>
<comment type="caution">
    <text evidence="1">The sequence shown here is derived from an EMBL/GenBank/DDBJ whole genome shotgun (WGS) entry which is preliminary data.</text>
</comment>
<protein>
    <recommendedName>
        <fullName evidence="3">Lipoprotein</fullName>
    </recommendedName>
</protein>
<gene>
    <name evidence="1" type="ORF">CU669_19175</name>
</gene>